<evidence type="ECO:0000256" key="2">
    <source>
        <dbReference type="ARBA" id="ARBA00022617"/>
    </source>
</evidence>
<dbReference type="InterPro" id="IPR001128">
    <property type="entry name" value="Cyt_P450"/>
</dbReference>
<evidence type="ECO:0000256" key="3">
    <source>
        <dbReference type="ARBA" id="ARBA00022723"/>
    </source>
</evidence>
<evidence type="ECO:0000256" key="8">
    <source>
        <dbReference type="RuleBase" id="RU000461"/>
    </source>
</evidence>
<dbReference type="RefSeq" id="WP_155441058.1">
    <property type="nucleotide sequence ID" value="NZ_WNLA01000017.1"/>
</dbReference>
<keyword evidence="5 7" id="KW-0408">Iron</keyword>
<keyword evidence="4 8" id="KW-0560">Oxidoreductase</keyword>
<keyword evidence="11" id="KW-1185">Reference proteome</keyword>
<protein>
    <submittedName>
        <fullName evidence="10">Cytochrome P450</fullName>
    </submittedName>
</protein>
<dbReference type="PRINTS" id="PR00463">
    <property type="entry name" value="EP450I"/>
</dbReference>
<dbReference type="GO" id="GO:0020037">
    <property type="term" value="F:heme binding"/>
    <property type="evidence" value="ECO:0007669"/>
    <property type="project" value="InterPro"/>
</dbReference>
<evidence type="ECO:0000313" key="10">
    <source>
        <dbReference type="EMBL" id="MTW04709.1"/>
    </source>
</evidence>
<reference evidence="10 11" key="1">
    <citation type="submission" date="2019-11" db="EMBL/GenBank/DDBJ databases">
        <title>Type strains purchased from KCTC, JCM and DSMZ.</title>
        <authorList>
            <person name="Lu H."/>
        </authorList>
    </citation>
    <scope>NUCLEOTIDE SEQUENCE [LARGE SCALE GENOMIC DNA]</scope>
    <source>
        <strain evidence="10 11">KCTC 42409</strain>
    </source>
</reference>
<dbReference type="InterPro" id="IPR017972">
    <property type="entry name" value="Cyt_P450_CS"/>
</dbReference>
<dbReference type="EMBL" id="WNLA01000017">
    <property type="protein sequence ID" value="MTW04709.1"/>
    <property type="molecule type" value="Genomic_DNA"/>
</dbReference>
<comment type="cofactor">
    <cofactor evidence="7">
        <name>heme</name>
        <dbReference type="ChEBI" id="CHEBI:30413"/>
    </cofactor>
</comment>
<evidence type="ECO:0000256" key="6">
    <source>
        <dbReference type="ARBA" id="ARBA00023033"/>
    </source>
</evidence>
<dbReference type="PANTHER" id="PTHR24291">
    <property type="entry name" value="CYTOCHROME P450 FAMILY 4"/>
    <property type="match status" value="1"/>
</dbReference>
<organism evidence="10 11">
    <name type="scientific">Pseudoduganella ginsengisoli</name>
    <dbReference type="NCBI Taxonomy" id="1462440"/>
    <lineage>
        <taxon>Bacteria</taxon>
        <taxon>Pseudomonadati</taxon>
        <taxon>Pseudomonadota</taxon>
        <taxon>Betaproteobacteria</taxon>
        <taxon>Burkholderiales</taxon>
        <taxon>Oxalobacteraceae</taxon>
        <taxon>Telluria group</taxon>
        <taxon>Pseudoduganella</taxon>
    </lineage>
</organism>
<name>A0A6L6Q5F4_9BURK</name>
<dbReference type="GO" id="GO:0005506">
    <property type="term" value="F:iron ion binding"/>
    <property type="evidence" value="ECO:0007669"/>
    <property type="project" value="InterPro"/>
</dbReference>
<dbReference type="Pfam" id="PF00067">
    <property type="entry name" value="p450"/>
    <property type="match status" value="1"/>
</dbReference>
<dbReference type="GO" id="GO:0016705">
    <property type="term" value="F:oxidoreductase activity, acting on paired donors, with incorporation or reduction of molecular oxygen"/>
    <property type="evidence" value="ECO:0007669"/>
    <property type="project" value="InterPro"/>
</dbReference>
<dbReference type="Gene3D" id="1.10.630.10">
    <property type="entry name" value="Cytochrome P450"/>
    <property type="match status" value="1"/>
</dbReference>
<dbReference type="Proteomes" id="UP000484015">
    <property type="component" value="Unassembled WGS sequence"/>
</dbReference>
<keyword evidence="3 7" id="KW-0479">Metal-binding</keyword>
<comment type="similarity">
    <text evidence="1 8">Belongs to the cytochrome P450 family.</text>
</comment>
<gene>
    <name evidence="10" type="ORF">GM668_21790</name>
</gene>
<keyword evidence="6 8" id="KW-0503">Monooxygenase</keyword>
<dbReference type="OrthoDB" id="9764248at2"/>
<evidence type="ECO:0000256" key="9">
    <source>
        <dbReference type="SAM" id="MobiDB-lite"/>
    </source>
</evidence>
<keyword evidence="2 7" id="KW-0349">Heme</keyword>
<evidence type="ECO:0000313" key="11">
    <source>
        <dbReference type="Proteomes" id="UP000484015"/>
    </source>
</evidence>
<evidence type="ECO:0000256" key="4">
    <source>
        <dbReference type="ARBA" id="ARBA00023002"/>
    </source>
</evidence>
<dbReference type="PANTHER" id="PTHR24291:SF50">
    <property type="entry name" value="BIFUNCTIONAL ALBAFLAVENONE MONOOXYGENASE_TERPENE SYNTHASE"/>
    <property type="match status" value="1"/>
</dbReference>
<dbReference type="AlphaFoldDB" id="A0A6L6Q5F4"/>
<evidence type="ECO:0000256" key="1">
    <source>
        <dbReference type="ARBA" id="ARBA00010617"/>
    </source>
</evidence>
<dbReference type="SUPFAM" id="SSF48264">
    <property type="entry name" value="Cytochrome P450"/>
    <property type="match status" value="1"/>
</dbReference>
<sequence length="468" mass="51826">MKTTAQCPYHSTGDAPAVKLKPPGAWPPGPQPGITGWGLLRQMSRDLLGAMRRWQASYGGLVHLRIWPEHQIVVTDPALARELLVQHHQALIRWERGIEVFSQLHGHSVLIAEGEPWRVKRLALQPNFAPKPSAALVPAIAARAERALSAWLPGAWPVEQALTTLTMEVIAGMAFSGDITAEAPAAAQALHDVSVAANREFFWPFNLPRWLPSQRAKHRAMAYIDALIARHIHARVQAPRDSWPDDLLSRLLALHADDAAAWPLSAVRDECMTTFLAGHETAAATMTWWMWCMAANPQAQQQARDEVRRHLQGRAPVAADIAALPYVAATLQETMRLYPAAPVLISRRSTAPITLGGWQIPARTIFTVPVQLMQHDARWFPEPQLFRPERFLDDAQHAPRGAYMPFGTGPRICLGQHLVMAEMTVIAAMVLQRFALAPVEGVAPPVPVMNVTLRPQQPLALQLTKLQR</sequence>
<dbReference type="GO" id="GO:0004497">
    <property type="term" value="F:monooxygenase activity"/>
    <property type="evidence" value="ECO:0007669"/>
    <property type="project" value="UniProtKB-KW"/>
</dbReference>
<dbReference type="InterPro" id="IPR002401">
    <property type="entry name" value="Cyt_P450_E_grp-I"/>
</dbReference>
<feature type="region of interest" description="Disordered" evidence="9">
    <location>
        <begin position="1"/>
        <end position="27"/>
    </location>
</feature>
<dbReference type="PRINTS" id="PR00385">
    <property type="entry name" value="P450"/>
</dbReference>
<evidence type="ECO:0000256" key="5">
    <source>
        <dbReference type="ARBA" id="ARBA00023004"/>
    </source>
</evidence>
<comment type="caution">
    <text evidence="10">The sequence shown here is derived from an EMBL/GenBank/DDBJ whole genome shotgun (WGS) entry which is preliminary data.</text>
</comment>
<accession>A0A6L6Q5F4</accession>
<evidence type="ECO:0000256" key="7">
    <source>
        <dbReference type="PIRSR" id="PIRSR602401-1"/>
    </source>
</evidence>
<dbReference type="PROSITE" id="PS00086">
    <property type="entry name" value="CYTOCHROME_P450"/>
    <property type="match status" value="1"/>
</dbReference>
<proteinExistence type="inferred from homology"/>
<dbReference type="InterPro" id="IPR036396">
    <property type="entry name" value="Cyt_P450_sf"/>
</dbReference>
<feature type="binding site" description="axial binding residue" evidence="7">
    <location>
        <position position="413"/>
    </location>
    <ligand>
        <name>heme</name>
        <dbReference type="ChEBI" id="CHEBI:30413"/>
    </ligand>
    <ligandPart>
        <name>Fe</name>
        <dbReference type="ChEBI" id="CHEBI:18248"/>
    </ligandPart>
</feature>
<dbReference type="InterPro" id="IPR050196">
    <property type="entry name" value="Cytochrome_P450_Monoox"/>
</dbReference>